<dbReference type="EMBL" id="CP093547">
    <property type="protein sequence ID" value="UNP30891.1"/>
    <property type="molecule type" value="Genomic_DNA"/>
</dbReference>
<comment type="subcellular location">
    <subcellularLocation>
        <location evidence="1 8">Cell outer membrane</location>
        <topology evidence="1 8">Multi-pass membrane protein</topology>
    </subcellularLocation>
</comment>
<keyword evidence="7 8" id="KW-0998">Cell outer membrane</keyword>
<keyword evidence="4 8" id="KW-0812">Transmembrane</keyword>
<dbReference type="Pfam" id="PF07715">
    <property type="entry name" value="Plug"/>
    <property type="match status" value="1"/>
</dbReference>
<evidence type="ECO:0000259" key="12">
    <source>
        <dbReference type="Pfam" id="PF00593"/>
    </source>
</evidence>
<evidence type="ECO:0000256" key="4">
    <source>
        <dbReference type="ARBA" id="ARBA00022692"/>
    </source>
</evidence>
<dbReference type="InterPro" id="IPR036942">
    <property type="entry name" value="Beta-barrel_TonB_sf"/>
</dbReference>
<dbReference type="PANTHER" id="PTHR30069:SF40">
    <property type="entry name" value="TONB-DEPENDENT RECEPTOR NMB0964-RELATED"/>
    <property type="match status" value="1"/>
</dbReference>
<evidence type="ECO:0000313" key="14">
    <source>
        <dbReference type="EMBL" id="UNP30891.1"/>
    </source>
</evidence>
<dbReference type="InterPro" id="IPR000531">
    <property type="entry name" value="Beta-barrel_TonB"/>
</dbReference>
<sequence>MPKPIANSRRVRRSALAIALTLALPFGQAAAQDASAAAQGASPGNPSDTRHDKATSLDAVVVTATPLQSSAEELAQPVEVLSGEKLDEARGATLGETVGKLPGVQSSNFGAGVGRPIIRGMEGPRVGVMTGGLASQDVSTVSQDHNVAVEPFLADQIEVLKGPATLLYGSGAIGGVVNIVDGRIAEKPLEETVSGRAEVRRSTVSDGVTGMARVDASGADGALVLHADGVYRNNDDYETPLGRQRNSFVDTKTGALGASLVGDVGFLGFSAARYEDKYGNPGEPGNAEEGESPVHIDMRQNRFELKGGINQEFGIFSGLRASLANTEYEHTEFEGSEVGTRFLNDATEGRFELTHKPLGGWIGALGVQGFERTFQAIGEEAFIPKTKTRAGGLFLTEQRKWDQLQLELGARVDRVESSPQGEAKRSFSPLSLSAGVLWKFNDAWRLTFNVDRAERAPAEEELFANGLHAATASFEIGDANLRKERANQFEVGLHYHGSMFEAKLAAYQTRFDGFIYLVDTGATVEDNPVRQWSQADAKFTGFEGEAIAHLFDGAAGKFDVRVFGDTVRAKLDNGGGNLPRIAPGRIGGELRWDADSWRASLGATRYMKQDKVAVNETPTDGYTLVDAHLAYHWDSGNLGYELFLDGNNLTDETARVHTSFLKDTVVLPGRGVDFGVRVFF</sequence>
<dbReference type="PANTHER" id="PTHR30069">
    <property type="entry name" value="TONB-DEPENDENT OUTER MEMBRANE RECEPTOR"/>
    <property type="match status" value="1"/>
</dbReference>
<keyword evidence="6 8" id="KW-0472">Membrane</keyword>
<dbReference type="CDD" id="cd01347">
    <property type="entry name" value="ligand_gated_channel"/>
    <property type="match status" value="1"/>
</dbReference>
<evidence type="ECO:0000256" key="1">
    <source>
        <dbReference type="ARBA" id="ARBA00004571"/>
    </source>
</evidence>
<proteinExistence type="inferred from homology"/>
<dbReference type="InterPro" id="IPR037066">
    <property type="entry name" value="Plug_dom_sf"/>
</dbReference>
<keyword evidence="14" id="KW-0675">Receptor</keyword>
<keyword evidence="11" id="KW-0732">Signal</keyword>
<keyword evidence="5 9" id="KW-0798">TonB box</keyword>
<evidence type="ECO:0000259" key="13">
    <source>
        <dbReference type="Pfam" id="PF07715"/>
    </source>
</evidence>
<dbReference type="RefSeq" id="WP_057942078.1">
    <property type="nucleotide sequence ID" value="NZ_CP011131.1"/>
</dbReference>
<feature type="compositionally biased region" description="Low complexity" evidence="10">
    <location>
        <begin position="32"/>
        <end position="47"/>
    </location>
</feature>
<evidence type="ECO:0000313" key="15">
    <source>
        <dbReference type="Proteomes" id="UP000829194"/>
    </source>
</evidence>
<dbReference type="Proteomes" id="UP000829194">
    <property type="component" value="Chromosome"/>
</dbReference>
<evidence type="ECO:0000256" key="5">
    <source>
        <dbReference type="ARBA" id="ARBA00023077"/>
    </source>
</evidence>
<feature type="domain" description="TonB-dependent receptor-like beta-barrel" evidence="12">
    <location>
        <begin position="241"/>
        <end position="649"/>
    </location>
</feature>
<feature type="chain" id="PRO_5047075625" evidence="11">
    <location>
        <begin position="32"/>
        <end position="680"/>
    </location>
</feature>
<organism evidence="14 15">
    <name type="scientific">Lysobacter gummosus</name>
    <dbReference type="NCBI Taxonomy" id="262324"/>
    <lineage>
        <taxon>Bacteria</taxon>
        <taxon>Pseudomonadati</taxon>
        <taxon>Pseudomonadota</taxon>
        <taxon>Gammaproteobacteria</taxon>
        <taxon>Lysobacterales</taxon>
        <taxon>Lysobacteraceae</taxon>
        <taxon>Lysobacter</taxon>
    </lineage>
</organism>
<keyword evidence="3 8" id="KW-1134">Transmembrane beta strand</keyword>
<name>A0ABY3XGY0_9GAMM</name>
<protein>
    <submittedName>
        <fullName evidence="14">TonB-dependent receptor</fullName>
    </submittedName>
</protein>
<feature type="signal peptide" evidence="11">
    <location>
        <begin position="1"/>
        <end position="31"/>
    </location>
</feature>
<evidence type="ECO:0000256" key="3">
    <source>
        <dbReference type="ARBA" id="ARBA00022452"/>
    </source>
</evidence>
<dbReference type="Gene3D" id="2.170.130.10">
    <property type="entry name" value="TonB-dependent receptor, plug domain"/>
    <property type="match status" value="1"/>
</dbReference>
<dbReference type="SUPFAM" id="SSF56935">
    <property type="entry name" value="Porins"/>
    <property type="match status" value="1"/>
</dbReference>
<dbReference type="PROSITE" id="PS52016">
    <property type="entry name" value="TONB_DEPENDENT_REC_3"/>
    <property type="match status" value="1"/>
</dbReference>
<evidence type="ECO:0000256" key="6">
    <source>
        <dbReference type="ARBA" id="ARBA00023136"/>
    </source>
</evidence>
<dbReference type="InterPro" id="IPR012910">
    <property type="entry name" value="Plug_dom"/>
</dbReference>
<dbReference type="Gene3D" id="2.40.170.20">
    <property type="entry name" value="TonB-dependent receptor, beta-barrel domain"/>
    <property type="match status" value="1"/>
</dbReference>
<reference evidence="14 15" key="1">
    <citation type="submission" date="2022-03" db="EMBL/GenBank/DDBJ databases">
        <title>Complete genome sequence of Lysobacter capsici VKM B-2533 and Lysobacter gummosus 10.1.1, promising sources of lytic agents.</title>
        <authorList>
            <person name="Tarlachkov S.V."/>
            <person name="Kudryakova I.V."/>
            <person name="Afoshin A.S."/>
            <person name="Leontyevskaya E.A."/>
            <person name="Leontyevskaya N.V."/>
        </authorList>
    </citation>
    <scope>NUCLEOTIDE SEQUENCE [LARGE SCALE GENOMIC DNA]</scope>
    <source>
        <strain evidence="14 15">10.1.1</strain>
    </source>
</reference>
<evidence type="ECO:0000256" key="10">
    <source>
        <dbReference type="SAM" id="MobiDB-lite"/>
    </source>
</evidence>
<dbReference type="InterPro" id="IPR039426">
    <property type="entry name" value="TonB-dep_rcpt-like"/>
</dbReference>
<feature type="domain" description="TonB-dependent receptor plug" evidence="13">
    <location>
        <begin position="72"/>
        <end position="176"/>
    </location>
</feature>
<comment type="similarity">
    <text evidence="8 9">Belongs to the TonB-dependent receptor family.</text>
</comment>
<evidence type="ECO:0000256" key="7">
    <source>
        <dbReference type="ARBA" id="ARBA00023237"/>
    </source>
</evidence>
<gene>
    <name evidence="14" type="ORF">MOV92_06475</name>
</gene>
<evidence type="ECO:0000256" key="11">
    <source>
        <dbReference type="SAM" id="SignalP"/>
    </source>
</evidence>
<evidence type="ECO:0000256" key="8">
    <source>
        <dbReference type="PROSITE-ProRule" id="PRU01360"/>
    </source>
</evidence>
<keyword evidence="15" id="KW-1185">Reference proteome</keyword>
<feature type="region of interest" description="Disordered" evidence="10">
    <location>
        <begin position="32"/>
        <end position="52"/>
    </location>
</feature>
<dbReference type="Pfam" id="PF00593">
    <property type="entry name" value="TonB_dep_Rec_b-barrel"/>
    <property type="match status" value="1"/>
</dbReference>
<keyword evidence="2 8" id="KW-0813">Transport</keyword>
<accession>A0ABY3XGY0</accession>
<evidence type="ECO:0000256" key="9">
    <source>
        <dbReference type="RuleBase" id="RU003357"/>
    </source>
</evidence>
<evidence type="ECO:0000256" key="2">
    <source>
        <dbReference type="ARBA" id="ARBA00022448"/>
    </source>
</evidence>